<reference evidence="1 2" key="1">
    <citation type="journal article" date="2021" name="BMC Biol.">
        <title>Horizontally acquired antibacterial genes associated with adaptive radiation of ladybird beetles.</title>
        <authorList>
            <person name="Li H.S."/>
            <person name="Tang X.F."/>
            <person name="Huang Y.H."/>
            <person name="Xu Z.Y."/>
            <person name="Chen M.L."/>
            <person name="Du X.Y."/>
            <person name="Qiu B.Y."/>
            <person name="Chen P.T."/>
            <person name="Zhang W."/>
            <person name="Slipinski A."/>
            <person name="Escalona H.E."/>
            <person name="Waterhouse R.M."/>
            <person name="Zwick A."/>
            <person name="Pang H."/>
        </authorList>
    </citation>
    <scope>NUCLEOTIDE SEQUENCE [LARGE SCALE GENOMIC DNA]</scope>
    <source>
        <strain evidence="1">SYSU2018</strain>
    </source>
</reference>
<organism evidence="1 2">
    <name type="scientific">Cryptolaemus montrouzieri</name>
    <dbReference type="NCBI Taxonomy" id="559131"/>
    <lineage>
        <taxon>Eukaryota</taxon>
        <taxon>Metazoa</taxon>
        <taxon>Ecdysozoa</taxon>
        <taxon>Arthropoda</taxon>
        <taxon>Hexapoda</taxon>
        <taxon>Insecta</taxon>
        <taxon>Pterygota</taxon>
        <taxon>Neoptera</taxon>
        <taxon>Endopterygota</taxon>
        <taxon>Coleoptera</taxon>
        <taxon>Polyphaga</taxon>
        <taxon>Cucujiformia</taxon>
        <taxon>Coccinelloidea</taxon>
        <taxon>Coccinellidae</taxon>
        <taxon>Scymninae</taxon>
        <taxon>Scymnini</taxon>
        <taxon>Cryptolaemus</taxon>
    </lineage>
</organism>
<dbReference type="AlphaFoldDB" id="A0ABD2MZ69"/>
<comment type="caution">
    <text evidence="1">The sequence shown here is derived from an EMBL/GenBank/DDBJ whole genome shotgun (WGS) entry which is preliminary data.</text>
</comment>
<evidence type="ECO:0000313" key="2">
    <source>
        <dbReference type="Proteomes" id="UP001516400"/>
    </source>
</evidence>
<sequence length="96" mass="10892">MILEDFETFCDDVVARNSKFIVVGDFNLDFPGEKFYLLKIKDQFSSKGIKLLFYGPNRLTIDTSTLEDYVLSNEDRASVLVHGTTKLSDHPVLSVN</sequence>
<evidence type="ECO:0008006" key="3">
    <source>
        <dbReference type="Google" id="ProtNLM"/>
    </source>
</evidence>
<dbReference type="InterPro" id="IPR036691">
    <property type="entry name" value="Endo/exonu/phosph_ase_sf"/>
</dbReference>
<proteinExistence type="predicted"/>
<name>A0ABD2MZ69_9CUCU</name>
<gene>
    <name evidence="1" type="ORF">HHI36_022258</name>
</gene>
<protein>
    <recommendedName>
        <fullName evidence="3">Endonuclease/exonuclease/phosphatase domain-containing protein</fullName>
    </recommendedName>
</protein>
<accession>A0ABD2MZ69</accession>
<dbReference type="Proteomes" id="UP001516400">
    <property type="component" value="Unassembled WGS sequence"/>
</dbReference>
<dbReference type="EMBL" id="JABFTP020000042">
    <property type="protein sequence ID" value="KAL3271788.1"/>
    <property type="molecule type" value="Genomic_DNA"/>
</dbReference>
<evidence type="ECO:0000313" key="1">
    <source>
        <dbReference type="EMBL" id="KAL3271788.1"/>
    </source>
</evidence>
<keyword evidence="2" id="KW-1185">Reference proteome</keyword>
<dbReference type="SUPFAM" id="SSF56219">
    <property type="entry name" value="DNase I-like"/>
    <property type="match status" value="1"/>
</dbReference>